<accession>A0A229VY17</accession>
<protein>
    <submittedName>
        <fullName evidence="1">Uncharacterized protein</fullName>
    </submittedName>
</protein>
<keyword evidence="2" id="KW-1185">Reference proteome</keyword>
<reference evidence="1 2" key="1">
    <citation type="submission" date="2017-05" db="EMBL/GenBank/DDBJ databases">
        <title>Bifidobacterium vansinderenii sp. nov.</title>
        <authorList>
            <person name="Lugli G.A."/>
            <person name="Duranti S."/>
            <person name="Mangifesta M."/>
        </authorList>
    </citation>
    <scope>NUCLEOTIDE SEQUENCE [LARGE SCALE GENOMIC DNA]</scope>
    <source>
        <strain evidence="1 2">Tam10B</strain>
    </source>
</reference>
<sequence length="106" mass="12329">MTVFTDHKRIVNIELKNWDETTQNWSPDWSDDFYDVGGARNLNESDDDFNHPYGKLLEKHDFFEGEPVYEVDDIAYLIDYANDMINGVGDFDTPSPQTTLFVNDLD</sequence>
<organism evidence="1 2">
    <name type="scientific">Bifidobacterium vansinderenii</name>
    <dbReference type="NCBI Taxonomy" id="1984871"/>
    <lineage>
        <taxon>Bacteria</taxon>
        <taxon>Bacillati</taxon>
        <taxon>Actinomycetota</taxon>
        <taxon>Actinomycetes</taxon>
        <taxon>Bifidobacteriales</taxon>
        <taxon>Bifidobacteriaceae</taxon>
        <taxon>Bifidobacterium</taxon>
    </lineage>
</organism>
<evidence type="ECO:0000313" key="2">
    <source>
        <dbReference type="Proteomes" id="UP000215433"/>
    </source>
</evidence>
<comment type="caution">
    <text evidence="1">The sequence shown here is derived from an EMBL/GenBank/DDBJ whole genome shotgun (WGS) entry which is preliminary data.</text>
</comment>
<dbReference type="AlphaFoldDB" id="A0A229VY17"/>
<dbReference type="Proteomes" id="UP000215433">
    <property type="component" value="Unassembled WGS sequence"/>
</dbReference>
<dbReference type="OrthoDB" id="3243409at2"/>
<evidence type="ECO:0000313" key="1">
    <source>
        <dbReference type="EMBL" id="OXN00511.1"/>
    </source>
</evidence>
<name>A0A229VY17_9BIFI</name>
<gene>
    <name evidence="1" type="ORF">Tam10B_1381</name>
</gene>
<dbReference type="RefSeq" id="WP_093960526.1">
    <property type="nucleotide sequence ID" value="NZ_NEWD01000016.1"/>
</dbReference>
<dbReference type="EMBL" id="NEWD01000016">
    <property type="protein sequence ID" value="OXN00511.1"/>
    <property type="molecule type" value="Genomic_DNA"/>
</dbReference>
<proteinExistence type="predicted"/>